<sequence length="80" mass="9123">MNTKTTSFVLPEEVYCTHRDADYLLLAVLILCFAVSIAFTKTFDIPADLEKLSPEELVQFIIETLRVIYADFDGEADFLE</sequence>
<dbReference type="WBParaSite" id="Pan_g22279.t1">
    <property type="protein sequence ID" value="Pan_g22279.t1"/>
    <property type="gene ID" value="Pan_g22279"/>
</dbReference>
<name>A0A7E4VLL5_PANRE</name>
<keyword evidence="1" id="KW-0812">Transmembrane</keyword>
<dbReference type="AlphaFoldDB" id="A0A7E4VLL5"/>
<keyword evidence="1" id="KW-0472">Membrane</keyword>
<keyword evidence="1" id="KW-1133">Transmembrane helix</keyword>
<protein>
    <submittedName>
        <fullName evidence="3">Phage protein</fullName>
    </submittedName>
</protein>
<evidence type="ECO:0000313" key="3">
    <source>
        <dbReference type="WBParaSite" id="Pan_g22279.t1"/>
    </source>
</evidence>
<organism evidence="2 3">
    <name type="scientific">Panagrellus redivivus</name>
    <name type="common">Microworm</name>
    <dbReference type="NCBI Taxonomy" id="6233"/>
    <lineage>
        <taxon>Eukaryota</taxon>
        <taxon>Metazoa</taxon>
        <taxon>Ecdysozoa</taxon>
        <taxon>Nematoda</taxon>
        <taxon>Chromadorea</taxon>
        <taxon>Rhabditida</taxon>
        <taxon>Tylenchina</taxon>
        <taxon>Panagrolaimomorpha</taxon>
        <taxon>Panagrolaimoidea</taxon>
        <taxon>Panagrolaimidae</taxon>
        <taxon>Panagrellus</taxon>
    </lineage>
</organism>
<evidence type="ECO:0000313" key="2">
    <source>
        <dbReference type="Proteomes" id="UP000492821"/>
    </source>
</evidence>
<proteinExistence type="predicted"/>
<keyword evidence="2" id="KW-1185">Reference proteome</keyword>
<evidence type="ECO:0000256" key="1">
    <source>
        <dbReference type="SAM" id="Phobius"/>
    </source>
</evidence>
<reference evidence="2" key="1">
    <citation type="journal article" date="2013" name="Genetics">
        <title>The draft genome and transcriptome of Panagrellus redivivus are shaped by the harsh demands of a free-living lifestyle.</title>
        <authorList>
            <person name="Srinivasan J."/>
            <person name="Dillman A.R."/>
            <person name="Macchietto M.G."/>
            <person name="Heikkinen L."/>
            <person name="Lakso M."/>
            <person name="Fracchia K.M."/>
            <person name="Antoshechkin I."/>
            <person name="Mortazavi A."/>
            <person name="Wong G."/>
            <person name="Sternberg P.W."/>
        </authorList>
    </citation>
    <scope>NUCLEOTIDE SEQUENCE [LARGE SCALE GENOMIC DNA]</scope>
    <source>
        <strain evidence="2">MT8872</strain>
    </source>
</reference>
<accession>A0A7E4VLL5</accession>
<feature type="transmembrane region" description="Helical" evidence="1">
    <location>
        <begin position="23"/>
        <end position="43"/>
    </location>
</feature>
<dbReference type="Proteomes" id="UP000492821">
    <property type="component" value="Unassembled WGS sequence"/>
</dbReference>
<reference evidence="3" key="2">
    <citation type="submission" date="2020-10" db="UniProtKB">
        <authorList>
            <consortium name="WormBaseParasite"/>
        </authorList>
    </citation>
    <scope>IDENTIFICATION</scope>
</reference>